<keyword evidence="8" id="KW-0732">Signal</keyword>
<dbReference type="GeneID" id="28736969"/>
<dbReference type="GO" id="GO:0046872">
    <property type="term" value="F:metal ion binding"/>
    <property type="evidence" value="ECO:0007669"/>
    <property type="project" value="UniProtKB-KW"/>
</dbReference>
<keyword evidence="5" id="KW-0378">Hydrolase</keyword>
<dbReference type="GO" id="GO:0016788">
    <property type="term" value="F:hydrolase activity, acting on ester bonds"/>
    <property type="evidence" value="ECO:0007669"/>
    <property type="project" value="InterPro"/>
</dbReference>
<reference evidence="9 10" key="1">
    <citation type="submission" date="2015-06" db="EMBL/GenBank/DDBJ databases">
        <title>Draft genome of the ant-associated black yeast Phialophora attae CBS 131958.</title>
        <authorList>
            <person name="Moreno L.F."/>
            <person name="Stielow B.J."/>
            <person name="de Hoog S."/>
            <person name="Vicente V.A."/>
            <person name="Weiss V.A."/>
            <person name="de Vries M."/>
            <person name="Cruz L.M."/>
            <person name="Souza E.M."/>
        </authorList>
    </citation>
    <scope>NUCLEOTIDE SEQUENCE [LARGE SCALE GENOMIC DNA]</scope>
    <source>
        <strain evidence="9 10">CBS 131958</strain>
    </source>
</reference>
<evidence type="ECO:0000256" key="5">
    <source>
        <dbReference type="ARBA" id="ARBA00022801"/>
    </source>
</evidence>
<dbReference type="GO" id="GO:0004519">
    <property type="term" value="F:endonuclease activity"/>
    <property type="evidence" value="ECO:0007669"/>
    <property type="project" value="UniProtKB-KW"/>
</dbReference>
<evidence type="ECO:0000256" key="7">
    <source>
        <dbReference type="ARBA" id="ARBA00023180"/>
    </source>
</evidence>
<dbReference type="InterPro" id="IPR003154">
    <property type="entry name" value="S1/P1nuclease"/>
</dbReference>
<dbReference type="EMBL" id="LFJN01000055">
    <property type="protein sequence ID" value="KPI34611.1"/>
    <property type="molecule type" value="Genomic_DNA"/>
</dbReference>
<dbReference type="GO" id="GO:0003676">
    <property type="term" value="F:nucleic acid binding"/>
    <property type="evidence" value="ECO:0007669"/>
    <property type="project" value="InterPro"/>
</dbReference>
<dbReference type="PANTHER" id="PTHR33146:SF26">
    <property type="entry name" value="ENDONUCLEASE 4"/>
    <property type="match status" value="1"/>
</dbReference>
<evidence type="ECO:0000256" key="6">
    <source>
        <dbReference type="ARBA" id="ARBA00023157"/>
    </source>
</evidence>
<feature type="chain" id="PRO_5005856771" evidence="8">
    <location>
        <begin position="21"/>
        <end position="276"/>
    </location>
</feature>
<dbReference type="GO" id="GO:0006308">
    <property type="term" value="P:DNA catabolic process"/>
    <property type="evidence" value="ECO:0007669"/>
    <property type="project" value="InterPro"/>
</dbReference>
<keyword evidence="6" id="KW-1015">Disulfide bond</keyword>
<evidence type="ECO:0000256" key="8">
    <source>
        <dbReference type="SAM" id="SignalP"/>
    </source>
</evidence>
<organism evidence="9 10">
    <name type="scientific">Cyphellophora attinorum</name>
    <dbReference type="NCBI Taxonomy" id="1664694"/>
    <lineage>
        <taxon>Eukaryota</taxon>
        <taxon>Fungi</taxon>
        <taxon>Dikarya</taxon>
        <taxon>Ascomycota</taxon>
        <taxon>Pezizomycotina</taxon>
        <taxon>Eurotiomycetes</taxon>
        <taxon>Chaetothyriomycetidae</taxon>
        <taxon>Chaetothyriales</taxon>
        <taxon>Cyphellophoraceae</taxon>
        <taxon>Cyphellophora</taxon>
    </lineage>
</organism>
<keyword evidence="7" id="KW-0325">Glycoprotein</keyword>
<evidence type="ECO:0000313" key="9">
    <source>
        <dbReference type="EMBL" id="KPI34611.1"/>
    </source>
</evidence>
<gene>
    <name evidence="9" type="ORF">AB675_4918</name>
</gene>
<proteinExistence type="inferred from homology"/>
<dbReference type="Proteomes" id="UP000038010">
    <property type="component" value="Unassembled WGS sequence"/>
</dbReference>
<dbReference type="InterPro" id="IPR008947">
    <property type="entry name" value="PLipase_C/P1_nuclease_dom_sf"/>
</dbReference>
<dbReference type="RefSeq" id="XP_017994574.1">
    <property type="nucleotide sequence ID" value="XM_018145089.1"/>
</dbReference>
<evidence type="ECO:0000256" key="3">
    <source>
        <dbReference type="ARBA" id="ARBA00022723"/>
    </source>
</evidence>
<dbReference type="CDD" id="cd11010">
    <property type="entry name" value="S1-P1_nuclease"/>
    <property type="match status" value="1"/>
</dbReference>
<dbReference type="AlphaFoldDB" id="A0A0N0NHE9"/>
<keyword evidence="10" id="KW-1185">Reference proteome</keyword>
<keyword evidence="3" id="KW-0479">Metal-binding</keyword>
<comment type="similarity">
    <text evidence="1">Belongs to the nuclease type I family.</text>
</comment>
<name>A0A0N0NHE9_9EURO</name>
<dbReference type="Pfam" id="PF02265">
    <property type="entry name" value="S1-P1_nuclease"/>
    <property type="match status" value="1"/>
</dbReference>
<evidence type="ECO:0000256" key="2">
    <source>
        <dbReference type="ARBA" id="ARBA00022722"/>
    </source>
</evidence>
<dbReference type="SUPFAM" id="SSF48537">
    <property type="entry name" value="Phospholipase C/P1 nuclease"/>
    <property type="match status" value="1"/>
</dbReference>
<comment type="caution">
    <text evidence="9">The sequence shown here is derived from an EMBL/GenBank/DDBJ whole genome shotgun (WGS) entry which is preliminary data.</text>
</comment>
<dbReference type="Gene3D" id="1.10.575.10">
    <property type="entry name" value="P1 Nuclease"/>
    <property type="match status" value="1"/>
</dbReference>
<sequence>MHCHHMIPALLLSTAPAAHAWGVLGHSTVAYVAQHYVTPSTANFVQAILGTAPDYMANVSSWPDTYRRTPEGEWSTQLHWIDANDAPPESCEVEYTRDCRPRAAKSTEAQLLDAIRFLIHFAGDIHQPLHTEALEEGGNGINITWDGKTANLHAIWDTQIPVKAAAGKNASEWAEEMVGLIENGKYNASGWLDATSLDDIKGTAMSWANDANDYVCTDVLPDGREAIEAEGVDLAGAYFEKHGEVTKELIARAGYRLGSFLNLIVDGPANGHWSDN</sequence>
<dbReference type="VEuPathDB" id="FungiDB:AB675_4918"/>
<keyword evidence="2" id="KW-0540">Nuclease</keyword>
<feature type="signal peptide" evidence="8">
    <location>
        <begin position="1"/>
        <end position="20"/>
    </location>
</feature>
<dbReference type="OrthoDB" id="441446at2759"/>
<dbReference type="PANTHER" id="PTHR33146">
    <property type="entry name" value="ENDONUCLEASE 4"/>
    <property type="match status" value="1"/>
</dbReference>
<evidence type="ECO:0000313" key="10">
    <source>
        <dbReference type="Proteomes" id="UP000038010"/>
    </source>
</evidence>
<accession>A0A0N0NHE9</accession>
<keyword evidence="4" id="KW-0255">Endonuclease</keyword>
<evidence type="ECO:0000256" key="4">
    <source>
        <dbReference type="ARBA" id="ARBA00022759"/>
    </source>
</evidence>
<dbReference type="STRING" id="1664694.A0A0N0NHE9"/>
<evidence type="ECO:0000256" key="1">
    <source>
        <dbReference type="ARBA" id="ARBA00009547"/>
    </source>
</evidence>
<protein>
    <submittedName>
        <fullName evidence="9">Nuclease S1</fullName>
    </submittedName>
</protein>